<feature type="compositionally biased region" description="Basic and acidic residues" evidence="2">
    <location>
        <begin position="360"/>
        <end position="374"/>
    </location>
</feature>
<name>A0A388KA46_CHABU</name>
<feature type="compositionally biased region" description="Acidic residues" evidence="2">
    <location>
        <begin position="494"/>
        <end position="521"/>
    </location>
</feature>
<dbReference type="Pfam" id="PF08879">
    <property type="entry name" value="WRC"/>
    <property type="match status" value="1"/>
</dbReference>
<evidence type="ECO:0000313" key="4">
    <source>
        <dbReference type="EMBL" id="GBG66896.1"/>
    </source>
</evidence>
<feature type="compositionally biased region" description="Polar residues" evidence="2">
    <location>
        <begin position="441"/>
        <end position="457"/>
    </location>
</feature>
<feature type="compositionally biased region" description="Basic and acidic residues" evidence="2">
    <location>
        <begin position="236"/>
        <end position="259"/>
    </location>
</feature>
<feature type="compositionally biased region" description="Basic and acidic residues" evidence="2">
    <location>
        <begin position="522"/>
        <end position="547"/>
    </location>
</feature>
<feature type="region of interest" description="Disordered" evidence="2">
    <location>
        <begin position="236"/>
        <end position="382"/>
    </location>
</feature>
<feature type="region of interest" description="Disordered" evidence="2">
    <location>
        <begin position="403"/>
        <end position="608"/>
    </location>
</feature>
<evidence type="ECO:0000259" key="3">
    <source>
        <dbReference type="PROSITE" id="PS51667"/>
    </source>
</evidence>
<feature type="compositionally biased region" description="Basic and acidic residues" evidence="2">
    <location>
        <begin position="568"/>
        <end position="578"/>
    </location>
</feature>
<feature type="compositionally biased region" description="Low complexity" evidence="2">
    <location>
        <begin position="330"/>
        <end position="343"/>
    </location>
</feature>
<reference evidence="4 5" key="1">
    <citation type="journal article" date="2018" name="Cell">
        <title>The Chara Genome: Secondary Complexity and Implications for Plant Terrestrialization.</title>
        <authorList>
            <person name="Nishiyama T."/>
            <person name="Sakayama H."/>
            <person name="Vries J.D."/>
            <person name="Buschmann H."/>
            <person name="Saint-Marcoux D."/>
            <person name="Ullrich K.K."/>
            <person name="Haas F.B."/>
            <person name="Vanderstraeten L."/>
            <person name="Becker D."/>
            <person name="Lang D."/>
            <person name="Vosolsobe S."/>
            <person name="Rombauts S."/>
            <person name="Wilhelmsson P.K.I."/>
            <person name="Janitza P."/>
            <person name="Kern R."/>
            <person name="Heyl A."/>
            <person name="Rumpler F."/>
            <person name="Villalobos L.I.A.C."/>
            <person name="Clay J.M."/>
            <person name="Skokan R."/>
            <person name="Toyoda A."/>
            <person name="Suzuki Y."/>
            <person name="Kagoshima H."/>
            <person name="Schijlen E."/>
            <person name="Tajeshwar N."/>
            <person name="Catarino B."/>
            <person name="Hetherington A.J."/>
            <person name="Saltykova A."/>
            <person name="Bonnot C."/>
            <person name="Breuninger H."/>
            <person name="Symeonidi A."/>
            <person name="Radhakrishnan G.V."/>
            <person name="Van Nieuwerburgh F."/>
            <person name="Deforce D."/>
            <person name="Chang C."/>
            <person name="Karol K.G."/>
            <person name="Hedrich R."/>
            <person name="Ulvskov P."/>
            <person name="Glockner G."/>
            <person name="Delwiche C.F."/>
            <person name="Petrasek J."/>
            <person name="Van de Peer Y."/>
            <person name="Friml J."/>
            <person name="Beilby M."/>
            <person name="Dolan L."/>
            <person name="Kohara Y."/>
            <person name="Sugano S."/>
            <person name="Fujiyama A."/>
            <person name="Delaux P.-M."/>
            <person name="Quint M."/>
            <person name="TheiBen G."/>
            <person name="Hagemann M."/>
            <person name="Harholt J."/>
            <person name="Dunand C."/>
            <person name="Zachgo S."/>
            <person name="Langdale J."/>
            <person name="Maumus F."/>
            <person name="Straeten D.V.D."/>
            <person name="Gould S.B."/>
            <person name="Rensing S.A."/>
        </authorList>
    </citation>
    <scope>NUCLEOTIDE SEQUENCE [LARGE SCALE GENOMIC DNA]</scope>
    <source>
        <strain evidence="4 5">S276</strain>
    </source>
</reference>
<protein>
    <recommendedName>
        <fullName evidence="3">WRC domain-containing protein</fullName>
    </recommendedName>
</protein>
<feature type="compositionally biased region" description="Polar residues" evidence="2">
    <location>
        <begin position="119"/>
        <end position="129"/>
    </location>
</feature>
<feature type="compositionally biased region" description="Acidic residues" evidence="2">
    <location>
        <begin position="54"/>
        <end position="64"/>
    </location>
</feature>
<sequence length="1000" mass="110941">MADANGWRTDLEPHCEVENADELHDEEEEETGGAEDKVDNEVDGDHIVEGRDVIEEEEEEEEEGDAHVGQRKQQGRTDAKARKSMGGFTEEEDDELEEPRLPRRGGGQGARSIDRGRSTIHTRSGTSPTMICARVESSTAEKRPATVCAVRYSGWPKKSRIYSDGEAIFEMIINQRVQTRSSRNGWSWKSKSPPSCGRFKSVLASPASAPSSSPSFDDWKAGVDSARDCYRRVAEGKLQDDEYHQEQPEKGAGDDDERPRRVKKTRSMTRVMQVSASKARAENPLVIAAEPQLAHQDRHGHHHEQQRQQQQVPTSHVARQRVSQKRKRGSSSGHSSTGRVGVNRKGGGRELPVLRPPVGPREHVDGSRCSRAGRETTAPLHPCGKCDEGQGCPQVKEGMRTVCGGSGGPASTTSSERNNRSITVKQPAQPPRVTARRAGRCSSSLNGKARSTATSVQLLELGQLATLRDDEDGDGDGDGGEDDDGGDERYTQDEDRDDGEDEDRYFTQDDNDEEEEEEEEGTELHFEGVDCQDGKSEETDRAEEAEGLRTGIARGEDTRTQPRHRHVKENSHLDDMRTVSESNLVRQVPRRRDHRSAGLRDAGDGMGSHVEATCYNVASRTHAESMVTSTIRFGESSSKVDTPSASVCESEAAGGGEGQDCDDEDVTGEDQDQQEDEDQCHSPGQEQDEDHNQESYMDWRRGQLHDQEQDQNHDRDHDRDKHEGADQYPRAEEQAEEEYHNQHQEQGQDDDRVRQKTAGGQAGYEALSGVSEEYANSESGHCEVSGAQERVVPDPPLPPSILYRAEPKLERRHLQLQKITRQKSEKDGGKCKRSDGKGWRCPIPALKGQSFCSYHLKTKLQASLAKARRNAQAITQGSQGSAEGLAGSRCATGELQSAQDDELSPMNLLAAFAEETTKERRRSPKGRGHRISWQHGGDWAREGEKWSGHPTQRQCMRTAGSQHLGKWRCSLPAVACSDFCIKHRRKRPDRNSQRGGVSDE</sequence>
<dbReference type="OrthoDB" id="686202at2759"/>
<feature type="domain" description="WRC" evidence="3">
    <location>
        <begin position="825"/>
        <end position="870"/>
    </location>
</feature>
<feature type="compositionally biased region" description="Polar residues" evidence="2">
    <location>
        <begin position="180"/>
        <end position="193"/>
    </location>
</feature>
<dbReference type="InterPro" id="IPR014977">
    <property type="entry name" value="WRC_dom"/>
</dbReference>
<feature type="region of interest" description="Disordered" evidence="2">
    <location>
        <begin position="1"/>
        <end position="143"/>
    </location>
</feature>
<feature type="compositionally biased region" description="Acidic residues" evidence="2">
    <location>
        <begin position="659"/>
        <end position="678"/>
    </location>
</feature>
<evidence type="ECO:0000313" key="5">
    <source>
        <dbReference type="Proteomes" id="UP000265515"/>
    </source>
</evidence>
<feature type="compositionally biased region" description="Low complexity" evidence="2">
    <location>
        <begin position="204"/>
        <end position="215"/>
    </location>
</feature>
<feature type="region of interest" description="Disordered" evidence="2">
    <location>
        <begin position="180"/>
        <end position="220"/>
    </location>
</feature>
<keyword evidence="5" id="KW-1185">Reference proteome</keyword>
<feature type="compositionally biased region" description="Basic residues" evidence="2">
    <location>
        <begin position="318"/>
        <end position="329"/>
    </location>
</feature>
<feature type="compositionally biased region" description="Basic and acidic residues" evidence="2">
    <location>
        <begin position="690"/>
        <end position="743"/>
    </location>
</feature>
<evidence type="ECO:0000256" key="1">
    <source>
        <dbReference type="ARBA" id="ARBA00023242"/>
    </source>
</evidence>
<feature type="compositionally biased region" description="Basic and acidic residues" evidence="2">
    <location>
        <begin position="34"/>
        <end position="53"/>
    </location>
</feature>
<feature type="compositionally biased region" description="Polar residues" evidence="2">
    <location>
        <begin position="629"/>
        <end position="647"/>
    </location>
</feature>
<comment type="caution">
    <text evidence="4">The sequence shown here is derived from an EMBL/GenBank/DDBJ whole genome shotgun (WGS) entry which is preliminary data.</text>
</comment>
<feature type="region of interest" description="Disordered" evidence="2">
    <location>
        <begin position="629"/>
        <end position="798"/>
    </location>
</feature>
<dbReference type="Proteomes" id="UP000265515">
    <property type="component" value="Unassembled WGS sequence"/>
</dbReference>
<gene>
    <name evidence="4" type="ORF">CBR_g72651</name>
</gene>
<dbReference type="EMBL" id="BFEA01000080">
    <property type="protein sequence ID" value="GBG66896.1"/>
    <property type="molecule type" value="Genomic_DNA"/>
</dbReference>
<dbReference type="STRING" id="69332.A0A388KA46"/>
<feature type="compositionally biased region" description="Acidic residues" evidence="2">
    <location>
        <begin position="18"/>
        <end position="33"/>
    </location>
</feature>
<organism evidence="4 5">
    <name type="scientific">Chara braunii</name>
    <name type="common">Braun's stonewort</name>
    <dbReference type="NCBI Taxonomy" id="69332"/>
    <lineage>
        <taxon>Eukaryota</taxon>
        <taxon>Viridiplantae</taxon>
        <taxon>Streptophyta</taxon>
        <taxon>Charophyceae</taxon>
        <taxon>Charales</taxon>
        <taxon>Characeae</taxon>
        <taxon>Chara</taxon>
    </lineage>
</organism>
<proteinExistence type="predicted"/>
<feature type="compositionally biased region" description="Acidic residues" evidence="2">
    <location>
        <begin position="469"/>
        <end position="486"/>
    </location>
</feature>
<keyword evidence="1" id="KW-0539">Nucleus</keyword>
<evidence type="ECO:0000256" key="2">
    <source>
        <dbReference type="SAM" id="MobiDB-lite"/>
    </source>
</evidence>
<dbReference type="AlphaFoldDB" id="A0A388KA46"/>
<accession>A0A388KA46</accession>
<dbReference type="Gramene" id="GBG66896">
    <property type="protein sequence ID" value="GBG66896"/>
    <property type="gene ID" value="CBR_g72651"/>
</dbReference>
<dbReference type="PROSITE" id="PS51667">
    <property type="entry name" value="WRC"/>
    <property type="match status" value="1"/>
</dbReference>